<evidence type="ECO:0000313" key="3">
    <source>
        <dbReference type="Proteomes" id="UP000324800"/>
    </source>
</evidence>
<keyword evidence="1" id="KW-0175">Coiled coil</keyword>
<feature type="coiled-coil region" evidence="1">
    <location>
        <begin position="6"/>
        <end position="33"/>
    </location>
</feature>
<reference evidence="2 3" key="1">
    <citation type="submission" date="2019-03" db="EMBL/GenBank/DDBJ databases">
        <title>Single cell metagenomics reveals metabolic interactions within the superorganism composed of flagellate Streblomastix strix and complex community of Bacteroidetes bacteria on its surface.</title>
        <authorList>
            <person name="Treitli S.C."/>
            <person name="Kolisko M."/>
            <person name="Husnik F."/>
            <person name="Keeling P."/>
            <person name="Hampl V."/>
        </authorList>
    </citation>
    <scope>NUCLEOTIDE SEQUENCE [LARGE SCALE GENOMIC DNA]</scope>
    <source>
        <strain evidence="2">ST1C</strain>
    </source>
</reference>
<evidence type="ECO:0000256" key="1">
    <source>
        <dbReference type="SAM" id="Coils"/>
    </source>
</evidence>
<feature type="non-terminal residue" evidence="2">
    <location>
        <position position="1"/>
    </location>
</feature>
<dbReference type="Proteomes" id="UP000324800">
    <property type="component" value="Unassembled WGS sequence"/>
</dbReference>
<name>A0A5J4TH45_9EUKA</name>
<gene>
    <name evidence="2" type="ORF">EZS28_047433</name>
</gene>
<evidence type="ECO:0000313" key="2">
    <source>
        <dbReference type="EMBL" id="KAA6357040.1"/>
    </source>
</evidence>
<comment type="caution">
    <text evidence="2">The sequence shown here is derived from an EMBL/GenBank/DDBJ whole genome shotgun (WGS) entry which is preliminary data.</text>
</comment>
<protein>
    <submittedName>
        <fullName evidence="2">Uncharacterized protein</fullName>
    </submittedName>
</protein>
<organism evidence="2 3">
    <name type="scientific">Streblomastix strix</name>
    <dbReference type="NCBI Taxonomy" id="222440"/>
    <lineage>
        <taxon>Eukaryota</taxon>
        <taxon>Metamonada</taxon>
        <taxon>Preaxostyla</taxon>
        <taxon>Oxymonadida</taxon>
        <taxon>Streblomastigidae</taxon>
        <taxon>Streblomastix</taxon>
    </lineage>
</organism>
<dbReference type="AlphaFoldDB" id="A0A5J4TH45"/>
<accession>A0A5J4TH45</accession>
<dbReference type="EMBL" id="SNRW01032006">
    <property type="protein sequence ID" value="KAA6357040.1"/>
    <property type="molecule type" value="Genomic_DNA"/>
</dbReference>
<sequence>LFIGIRDEFEVKVDEFEVKVDEFEVKVDDIQDLESIDLNAPLFEFNYWKLLNEPKYQS</sequence>
<proteinExistence type="predicted"/>